<feature type="region of interest" description="Disordered" evidence="1">
    <location>
        <begin position="15"/>
        <end position="47"/>
    </location>
</feature>
<dbReference type="AlphaFoldDB" id="A0A1I7XA21"/>
<evidence type="ECO:0000256" key="1">
    <source>
        <dbReference type="SAM" id="MobiDB-lite"/>
    </source>
</evidence>
<dbReference type="Proteomes" id="UP000095283">
    <property type="component" value="Unplaced"/>
</dbReference>
<protein>
    <submittedName>
        <fullName evidence="3">Uncharacterized protein</fullName>
    </submittedName>
</protein>
<organism evidence="2 3">
    <name type="scientific">Heterorhabditis bacteriophora</name>
    <name type="common">Entomopathogenic nematode worm</name>
    <dbReference type="NCBI Taxonomy" id="37862"/>
    <lineage>
        <taxon>Eukaryota</taxon>
        <taxon>Metazoa</taxon>
        <taxon>Ecdysozoa</taxon>
        <taxon>Nematoda</taxon>
        <taxon>Chromadorea</taxon>
        <taxon>Rhabditida</taxon>
        <taxon>Rhabditina</taxon>
        <taxon>Rhabditomorpha</taxon>
        <taxon>Strongyloidea</taxon>
        <taxon>Heterorhabditidae</taxon>
        <taxon>Heterorhabditis</taxon>
    </lineage>
</organism>
<sequence length="55" mass="6206">MAKCITGFRSYSRGAEFRESGGRSEPRAESHGRDQYGTNNNYQSDSRNGIIIITY</sequence>
<name>A0A1I7XA21_HETBA</name>
<feature type="compositionally biased region" description="Polar residues" evidence="1">
    <location>
        <begin position="36"/>
        <end position="47"/>
    </location>
</feature>
<evidence type="ECO:0000313" key="3">
    <source>
        <dbReference type="WBParaSite" id="Hba_14209"/>
    </source>
</evidence>
<proteinExistence type="predicted"/>
<dbReference type="WBParaSite" id="Hba_14209">
    <property type="protein sequence ID" value="Hba_14209"/>
    <property type="gene ID" value="Hba_14209"/>
</dbReference>
<keyword evidence="2" id="KW-1185">Reference proteome</keyword>
<reference evidence="3" key="1">
    <citation type="submission" date="2016-11" db="UniProtKB">
        <authorList>
            <consortium name="WormBaseParasite"/>
        </authorList>
    </citation>
    <scope>IDENTIFICATION</scope>
</reference>
<accession>A0A1I7XA21</accession>
<evidence type="ECO:0000313" key="2">
    <source>
        <dbReference type="Proteomes" id="UP000095283"/>
    </source>
</evidence>
<feature type="compositionally biased region" description="Basic and acidic residues" evidence="1">
    <location>
        <begin position="15"/>
        <end position="34"/>
    </location>
</feature>